<evidence type="ECO:0000313" key="1">
    <source>
        <dbReference type="EMBL" id="KJH51362.1"/>
    </source>
</evidence>
<accession>A0A0D8Y599</accession>
<evidence type="ECO:0000313" key="2">
    <source>
        <dbReference type="Proteomes" id="UP000053766"/>
    </source>
</evidence>
<gene>
    <name evidence="1" type="ORF">DICVIV_02481</name>
</gene>
<name>A0A0D8Y599_DICVI</name>
<proteinExistence type="predicted"/>
<reference evidence="2" key="2">
    <citation type="journal article" date="2016" name="Sci. Rep.">
        <title>Dictyocaulus viviparus genome, variome and transcriptome elucidate lungworm biology and support future intervention.</title>
        <authorList>
            <person name="McNulty S.N."/>
            <person name="Strube C."/>
            <person name="Rosa B.A."/>
            <person name="Martin J.C."/>
            <person name="Tyagi R."/>
            <person name="Choi Y.J."/>
            <person name="Wang Q."/>
            <person name="Hallsworth Pepin K."/>
            <person name="Zhang X."/>
            <person name="Ozersky P."/>
            <person name="Wilson R.K."/>
            <person name="Sternberg P.W."/>
            <person name="Gasser R.B."/>
            <person name="Mitreva M."/>
        </authorList>
    </citation>
    <scope>NUCLEOTIDE SEQUENCE [LARGE SCALE GENOMIC DNA]</scope>
    <source>
        <strain evidence="2">HannoverDv2000</strain>
    </source>
</reference>
<dbReference type="EMBL" id="KN716185">
    <property type="protein sequence ID" value="KJH51362.1"/>
    <property type="molecule type" value="Genomic_DNA"/>
</dbReference>
<reference evidence="1 2" key="1">
    <citation type="submission" date="2013-11" db="EMBL/GenBank/DDBJ databases">
        <title>Draft genome of the bovine lungworm Dictyocaulus viviparus.</title>
        <authorList>
            <person name="Mitreva M."/>
        </authorList>
    </citation>
    <scope>NUCLEOTIDE SEQUENCE [LARGE SCALE GENOMIC DNA]</scope>
    <source>
        <strain evidence="1 2">HannoverDv2000</strain>
    </source>
</reference>
<sequence length="68" mass="8315">MHTVIPSYCKDYAFFFSNYFRDVYKAEQKEKEKRHRERLRSIEIQRDKLHKAACYKKSSIQMKNHSAV</sequence>
<keyword evidence="2" id="KW-1185">Reference proteome</keyword>
<dbReference type="AlphaFoldDB" id="A0A0D8Y599"/>
<dbReference type="Proteomes" id="UP000053766">
    <property type="component" value="Unassembled WGS sequence"/>
</dbReference>
<organism evidence="1 2">
    <name type="scientific">Dictyocaulus viviparus</name>
    <name type="common">Bovine lungworm</name>
    <dbReference type="NCBI Taxonomy" id="29172"/>
    <lineage>
        <taxon>Eukaryota</taxon>
        <taxon>Metazoa</taxon>
        <taxon>Ecdysozoa</taxon>
        <taxon>Nematoda</taxon>
        <taxon>Chromadorea</taxon>
        <taxon>Rhabditida</taxon>
        <taxon>Rhabditina</taxon>
        <taxon>Rhabditomorpha</taxon>
        <taxon>Strongyloidea</taxon>
        <taxon>Metastrongylidae</taxon>
        <taxon>Dictyocaulus</taxon>
    </lineage>
</organism>
<protein>
    <submittedName>
        <fullName evidence="1">Uncharacterized protein</fullName>
    </submittedName>
</protein>